<protein>
    <submittedName>
        <fullName evidence="1">Uncharacterized protein</fullName>
    </submittedName>
</protein>
<sequence length="64" mass="7255">MSRISACFKAIFILHRQDNTHIIISCADMLKRYIISQIIFPAYAKVSQLMPQICCLLLKEALAG</sequence>
<dbReference type="Proteomes" id="UP000053577">
    <property type="component" value="Unassembled WGS sequence"/>
</dbReference>
<accession>A0A0V8LY85</accession>
<evidence type="ECO:0000313" key="2">
    <source>
        <dbReference type="Proteomes" id="UP000053577"/>
    </source>
</evidence>
<organism evidence="1 2">
    <name type="scientific">Dehalococcoides mccartyi</name>
    <dbReference type="NCBI Taxonomy" id="61435"/>
    <lineage>
        <taxon>Bacteria</taxon>
        <taxon>Bacillati</taxon>
        <taxon>Chloroflexota</taxon>
        <taxon>Dehalococcoidia</taxon>
        <taxon>Dehalococcoidales</taxon>
        <taxon>Dehalococcoidaceae</taxon>
        <taxon>Dehalococcoides</taxon>
    </lineage>
</organism>
<dbReference type="PATRIC" id="fig|61435.5.peg.791"/>
<dbReference type="AlphaFoldDB" id="A0A0V8LY85"/>
<name>A0A0V8LY85_9CHLR</name>
<reference evidence="1 2" key="1">
    <citation type="journal article" date="2015" name="Sci. Rep.">
        <title>A comparative genomics and reductive dehalogenase gene transcription study of two chloroethene-respiring bacteria, Dehalococcoides mccartyi strains MB and 11a.</title>
        <authorList>
            <person name="Low A."/>
            <person name="Shen Z."/>
            <person name="Cheng D."/>
            <person name="Rogers M.J."/>
            <person name="Lee P.K."/>
            <person name="He J."/>
        </authorList>
    </citation>
    <scope>NUCLEOTIDE SEQUENCE [LARGE SCALE GENOMIC DNA]</scope>
    <source>
        <strain evidence="1 2">MB</strain>
    </source>
</reference>
<gene>
    <name evidence="1" type="ORF">DA01_03965</name>
</gene>
<dbReference type="EMBL" id="JGYD01000026">
    <property type="protein sequence ID" value="KSV16467.1"/>
    <property type="molecule type" value="Genomic_DNA"/>
</dbReference>
<evidence type="ECO:0000313" key="1">
    <source>
        <dbReference type="EMBL" id="KSV16467.1"/>
    </source>
</evidence>
<comment type="caution">
    <text evidence="1">The sequence shown here is derived from an EMBL/GenBank/DDBJ whole genome shotgun (WGS) entry which is preliminary data.</text>
</comment>
<proteinExistence type="predicted"/>